<keyword evidence="2" id="KW-1133">Transmembrane helix</keyword>
<organism evidence="4">
    <name type="scientific">Theileria annulata</name>
    <dbReference type="NCBI Taxonomy" id="5874"/>
    <lineage>
        <taxon>Eukaryota</taxon>
        <taxon>Sar</taxon>
        <taxon>Alveolata</taxon>
        <taxon>Apicomplexa</taxon>
        <taxon>Aconoidasida</taxon>
        <taxon>Piroplasmida</taxon>
        <taxon>Theileriidae</taxon>
        <taxon>Theileria</taxon>
    </lineage>
</organism>
<evidence type="ECO:0000313" key="4">
    <source>
        <dbReference type="EMBL" id="SVP95085.1"/>
    </source>
</evidence>
<feature type="compositionally biased region" description="Basic and acidic residues" evidence="1">
    <location>
        <begin position="44"/>
        <end position="57"/>
    </location>
</feature>
<keyword evidence="2" id="KW-0472">Membrane</keyword>
<accession>A0A3B0MZK7</accession>
<proteinExistence type="predicted"/>
<feature type="transmembrane region" description="Helical" evidence="2">
    <location>
        <begin position="206"/>
        <end position="227"/>
    </location>
</feature>
<protein>
    <submittedName>
        <fullName evidence="4">Uncharacterized protein</fullName>
    </submittedName>
</protein>
<feature type="transmembrane region" description="Helical" evidence="2">
    <location>
        <begin position="82"/>
        <end position="104"/>
    </location>
</feature>
<sequence>MDNTNVAYQRKNRVLSDSSNRLKTLVKGDHEDDEDELKSVPTLDTDKKDSKALEKSKPNTNVDTVDDTEEVVEEGDPNTVRLYGYLQLHLYFFALLFGGFVCYLRQHEALTEYYPRFLKNFYLLLKKKNAHLVAEYGFKFWTDLSDKTKKTIVRYFSYGTIFLNLYPVLTSPSKPKKNKDGEVIPDPQRDAQVVFNKTVIKYGSSFFRTLSATLFCGLLGYDLAYNLPYLKTLFTKK</sequence>
<feature type="transmembrane region" description="Helical" evidence="2">
    <location>
        <begin position="152"/>
        <end position="169"/>
    </location>
</feature>
<dbReference type="VEuPathDB" id="PiroplasmaDB:TA07930"/>
<gene>
    <name evidence="3" type="ORF">TAT_000328300</name>
    <name evidence="4" type="ORF">TAV_000328100</name>
</gene>
<dbReference type="AlphaFoldDB" id="A0A3B0MZK7"/>
<evidence type="ECO:0000256" key="2">
    <source>
        <dbReference type="SAM" id="Phobius"/>
    </source>
</evidence>
<keyword evidence="2" id="KW-0812">Transmembrane</keyword>
<reference evidence="4" key="1">
    <citation type="submission" date="2018-07" db="EMBL/GenBank/DDBJ databases">
        <authorList>
            <person name="Quirk P.G."/>
            <person name="Krulwich T.A."/>
        </authorList>
    </citation>
    <scope>NUCLEOTIDE SEQUENCE</scope>
    <source>
        <strain evidence="4">Anand</strain>
    </source>
</reference>
<dbReference type="EMBL" id="UIVT01000004">
    <property type="protein sequence ID" value="SVP94281.1"/>
    <property type="molecule type" value="Genomic_DNA"/>
</dbReference>
<feature type="region of interest" description="Disordered" evidence="1">
    <location>
        <begin position="25"/>
        <end position="69"/>
    </location>
</feature>
<dbReference type="EMBL" id="UIVS01000004">
    <property type="protein sequence ID" value="SVP95085.1"/>
    <property type="molecule type" value="Genomic_DNA"/>
</dbReference>
<evidence type="ECO:0000256" key="1">
    <source>
        <dbReference type="SAM" id="MobiDB-lite"/>
    </source>
</evidence>
<name>A0A3B0MZK7_THEAN</name>
<evidence type="ECO:0000313" key="3">
    <source>
        <dbReference type="EMBL" id="SVP94281.1"/>
    </source>
</evidence>